<gene>
    <name evidence="7" type="ORF">ACFOWM_02740</name>
</gene>
<accession>A0ABV8QPQ1</accession>
<feature type="domain" description="CusB-like beta-barrel" evidence="5">
    <location>
        <begin position="194"/>
        <end position="264"/>
    </location>
</feature>
<evidence type="ECO:0000256" key="1">
    <source>
        <dbReference type="ARBA" id="ARBA00009477"/>
    </source>
</evidence>
<evidence type="ECO:0000256" key="2">
    <source>
        <dbReference type="SAM" id="SignalP"/>
    </source>
</evidence>
<dbReference type="SUPFAM" id="SSF111369">
    <property type="entry name" value="HlyD-like secretion proteins"/>
    <property type="match status" value="1"/>
</dbReference>
<dbReference type="Pfam" id="PF25989">
    <property type="entry name" value="YknX_C"/>
    <property type="match status" value="1"/>
</dbReference>
<keyword evidence="2" id="KW-0732">Signal</keyword>
<proteinExistence type="inferred from homology"/>
<dbReference type="InterPro" id="IPR058625">
    <property type="entry name" value="MdtA-like_BSH"/>
</dbReference>
<feature type="chain" id="PRO_5047421025" evidence="2">
    <location>
        <begin position="24"/>
        <end position="356"/>
    </location>
</feature>
<dbReference type="Pfam" id="PF25876">
    <property type="entry name" value="HH_MFP_RND"/>
    <property type="match status" value="1"/>
</dbReference>
<dbReference type="Pfam" id="PF25917">
    <property type="entry name" value="BSH_RND"/>
    <property type="match status" value="1"/>
</dbReference>
<dbReference type="InterPro" id="IPR058624">
    <property type="entry name" value="MdtA-like_HH"/>
</dbReference>
<evidence type="ECO:0000313" key="8">
    <source>
        <dbReference type="Proteomes" id="UP001595907"/>
    </source>
</evidence>
<evidence type="ECO:0000313" key="7">
    <source>
        <dbReference type="EMBL" id="MFC4261783.1"/>
    </source>
</evidence>
<dbReference type="EMBL" id="JBHSCZ010000001">
    <property type="protein sequence ID" value="MFC4261783.1"/>
    <property type="molecule type" value="Genomic_DNA"/>
</dbReference>
<feature type="domain" description="YknX-like C-terminal permuted SH3-like" evidence="6">
    <location>
        <begin position="274"/>
        <end position="328"/>
    </location>
</feature>
<evidence type="ECO:0000259" key="6">
    <source>
        <dbReference type="Pfam" id="PF25989"/>
    </source>
</evidence>
<feature type="signal peptide" evidence="2">
    <location>
        <begin position="1"/>
        <end position="23"/>
    </location>
</feature>
<dbReference type="InterPro" id="IPR058637">
    <property type="entry name" value="YknX-like_C"/>
</dbReference>
<comment type="caution">
    <text evidence="7">The sequence shown here is derived from an EMBL/GenBank/DDBJ whole genome shotgun (WGS) entry which is preliminary data.</text>
</comment>
<dbReference type="Gene3D" id="2.40.420.20">
    <property type="match status" value="1"/>
</dbReference>
<evidence type="ECO:0000259" key="4">
    <source>
        <dbReference type="Pfam" id="PF25917"/>
    </source>
</evidence>
<name>A0ABV8QPQ1_9BACT</name>
<keyword evidence="8" id="KW-1185">Reference proteome</keyword>
<reference evidence="8" key="1">
    <citation type="journal article" date="2019" name="Int. J. Syst. Evol. Microbiol.">
        <title>The Global Catalogue of Microorganisms (GCM) 10K type strain sequencing project: providing services to taxonomists for standard genome sequencing and annotation.</title>
        <authorList>
            <consortium name="The Broad Institute Genomics Platform"/>
            <consortium name="The Broad Institute Genome Sequencing Center for Infectious Disease"/>
            <person name="Wu L."/>
            <person name="Ma J."/>
        </authorList>
    </citation>
    <scope>NUCLEOTIDE SEQUENCE [LARGE SCALE GENOMIC DNA]</scope>
    <source>
        <strain evidence="8">CECT 8289</strain>
    </source>
</reference>
<evidence type="ECO:0000259" key="5">
    <source>
        <dbReference type="Pfam" id="PF25954"/>
    </source>
</evidence>
<dbReference type="Proteomes" id="UP001595907">
    <property type="component" value="Unassembled WGS sequence"/>
</dbReference>
<dbReference type="InterPro" id="IPR058792">
    <property type="entry name" value="Beta-barrel_RND_2"/>
</dbReference>
<dbReference type="RefSeq" id="WP_379706766.1">
    <property type="nucleotide sequence ID" value="NZ_JBHSCZ010000001.1"/>
</dbReference>
<dbReference type="Gene3D" id="2.40.50.100">
    <property type="match status" value="1"/>
</dbReference>
<feature type="domain" description="Multidrug resistance protein MdtA-like alpha-helical hairpin" evidence="3">
    <location>
        <begin position="95"/>
        <end position="155"/>
    </location>
</feature>
<comment type="similarity">
    <text evidence="1">Belongs to the membrane fusion protein (MFP) (TC 8.A.1) family.</text>
</comment>
<sequence>MYKYLLVLVVIVTGFAACKSKSADNNKPKVNPPVIVDVMLAQKEAIEDVVEANGTVVANEFLEIHPEVSGRLTYLNIAEGSAVAQGTILAKINDADLRAQLAKAKVQLDLAETTVKRYKQLLDANGLNQSDYDVAVNQVNSLKADMVYTQALIDKTVIKAPFSGVIGLRQVSPGAYVTPASILATLQQVSKVKIDFTLPQVYSDVVKKGDFVDVIINGNNEKTTRAQVIATEPGADVTTRNLKVRAVLADGKVNPGAFVKVNINVGKGKTSFLVPTNCILPDDRSNQVIVVKNGIANFTNVQTGIRQANAVEVLSGLNAGDSVVVTGVLFLRPKGKVKVRSVKKLADIAPASSSSY</sequence>
<feature type="domain" description="Multidrug resistance protein MdtA-like barrel-sandwich hybrid" evidence="4">
    <location>
        <begin position="62"/>
        <end position="180"/>
    </location>
</feature>
<evidence type="ECO:0000259" key="3">
    <source>
        <dbReference type="Pfam" id="PF25876"/>
    </source>
</evidence>
<dbReference type="InterPro" id="IPR006143">
    <property type="entry name" value="RND_pump_MFP"/>
</dbReference>
<organism evidence="7 8">
    <name type="scientific">Ferruginibacter yonginensis</name>
    <dbReference type="NCBI Taxonomy" id="1310416"/>
    <lineage>
        <taxon>Bacteria</taxon>
        <taxon>Pseudomonadati</taxon>
        <taxon>Bacteroidota</taxon>
        <taxon>Chitinophagia</taxon>
        <taxon>Chitinophagales</taxon>
        <taxon>Chitinophagaceae</taxon>
        <taxon>Ferruginibacter</taxon>
    </lineage>
</organism>
<dbReference type="NCBIfam" id="TIGR01730">
    <property type="entry name" value="RND_mfp"/>
    <property type="match status" value="1"/>
</dbReference>
<dbReference type="PROSITE" id="PS51257">
    <property type="entry name" value="PROKAR_LIPOPROTEIN"/>
    <property type="match status" value="1"/>
</dbReference>
<protein>
    <submittedName>
        <fullName evidence="7">Efflux RND transporter periplasmic adaptor subunit</fullName>
    </submittedName>
</protein>
<dbReference type="Pfam" id="PF25954">
    <property type="entry name" value="Beta-barrel_RND_2"/>
    <property type="match status" value="1"/>
</dbReference>
<dbReference type="Gene3D" id="1.10.287.470">
    <property type="entry name" value="Helix hairpin bin"/>
    <property type="match status" value="1"/>
</dbReference>
<dbReference type="Gene3D" id="2.40.30.170">
    <property type="match status" value="1"/>
</dbReference>
<dbReference type="PANTHER" id="PTHR30469">
    <property type="entry name" value="MULTIDRUG RESISTANCE PROTEIN MDTA"/>
    <property type="match status" value="1"/>
</dbReference>